<evidence type="ECO:0000313" key="1">
    <source>
        <dbReference type="EMBL" id="KAK1537472.1"/>
    </source>
</evidence>
<gene>
    <name evidence="1" type="ORF">CCOS01_02792</name>
</gene>
<dbReference type="Proteomes" id="UP001240678">
    <property type="component" value="Unassembled WGS sequence"/>
</dbReference>
<proteinExistence type="predicted"/>
<dbReference type="GeneID" id="85334526"/>
<comment type="caution">
    <text evidence="1">The sequence shown here is derived from an EMBL/GenBank/DDBJ whole genome shotgun (WGS) entry which is preliminary data.</text>
</comment>
<organism evidence="1 2">
    <name type="scientific">Colletotrichum costaricense</name>
    <dbReference type="NCBI Taxonomy" id="1209916"/>
    <lineage>
        <taxon>Eukaryota</taxon>
        <taxon>Fungi</taxon>
        <taxon>Dikarya</taxon>
        <taxon>Ascomycota</taxon>
        <taxon>Pezizomycotina</taxon>
        <taxon>Sordariomycetes</taxon>
        <taxon>Hypocreomycetidae</taxon>
        <taxon>Glomerellales</taxon>
        <taxon>Glomerellaceae</taxon>
        <taxon>Colletotrichum</taxon>
        <taxon>Colletotrichum acutatum species complex</taxon>
    </lineage>
</organism>
<accession>A0AAJ0E5Q1</accession>
<reference evidence="1 2" key="1">
    <citation type="submission" date="2016-10" db="EMBL/GenBank/DDBJ databases">
        <title>The genome sequence of Colletotrichum fioriniae PJ7.</title>
        <authorList>
            <person name="Baroncelli R."/>
        </authorList>
    </citation>
    <scope>NUCLEOTIDE SEQUENCE [LARGE SCALE GENOMIC DNA]</scope>
    <source>
        <strain evidence="1 2">IMI 309622</strain>
    </source>
</reference>
<dbReference type="EMBL" id="MOOE01000002">
    <property type="protein sequence ID" value="KAK1537472.1"/>
    <property type="molecule type" value="Genomic_DNA"/>
</dbReference>
<keyword evidence="2" id="KW-1185">Reference proteome</keyword>
<evidence type="ECO:0000313" key="2">
    <source>
        <dbReference type="Proteomes" id="UP001240678"/>
    </source>
</evidence>
<dbReference type="AlphaFoldDB" id="A0AAJ0E5Q1"/>
<sequence>MVVPCCPLSQCIGRCPSRRASKEAFEFTSLPSLLYNYRRRGRCSSKQHLISLNIVGRVHYPDCHERLPLE</sequence>
<name>A0AAJ0E5Q1_9PEZI</name>
<protein>
    <submittedName>
        <fullName evidence="1">Uncharacterized protein</fullName>
    </submittedName>
</protein>
<dbReference type="RefSeq" id="XP_060319629.1">
    <property type="nucleotide sequence ID" value="XM_060450979.1"/>
</dbReference>